<evidence type="ECO:0000256" key="6">
    <source>
        <dbReference type="ARBA" id="ARBA00022884"/>
    </source>
</evidence>
<comment type="function">
    <text evidence="7">Specifically dimethylates two adjacent adenosines (A1518 and A1519) in the loop of a conserved hairpin near the 3'-end of 16S rRNA in the 30S particle. May play a critical role in biogenesis of 30S subunits.</text>
</comment>
<dbReference type="HAMAP" id="MF_00607">
    <property type="entry name" value="16SrRNA_methyltr_A"/>
    <property type="match status" value="1"/>
</dbReference>
<feature type="binding site" evidence="7 8">
    <location>
        <position position="6"/>
    </location>
    <ligand>
        <name>S-adenosyl-L-methionine</name>
        <dbReference type="ChEBI" id="CHEBI:59789"/>
    </ligand>
</feature>
<dbReference type="Proteomes" id="UP000178302">
    <property type="component" value="Unassembled WGS sequence"/>
</dbReference>
<evidence type="ECO:0000256" key="1">
    <source>
        <dbReference type="ARBA" id="ARBA00022490"/>
    </source>
</evidence>
<dbReference type="CDD" id="cd02440">
    <property type="entry name" value="AdoMet_MTases"/>
    <property type="match status" value="1"/>
</dbReference>
<feature type="domain" description="Ribosomal RNA adenine methylase transferase N-terminal" evidence="9">
    <location>
        <begin position="13"/>
        <end position="194"/>
    </location>
</feature>
<feature type="binding site" evidence="7 8">
    <location>
        <position position="54"/>
    </location>
    <ligand>
        <name>S-adenosyl-L-methionine</name>
        <dbReference type="ChEBI" id="CHEBI:59789"/>
    </ligand>
</feature>
<reference evidence="10 11" key="1">
    <citation type="journal article" date="2016" name="Nat. Commun.">
        <title>Thousands of microbial genomes shed light on interconnected biogeochemical processes in an aquifer system.</title>
        <authorList>
            <person name="Anantharaman K."/>
            <person name="Brown C.T."/>
            <person name="Hug L.A."/>
            <person name="Sharon I."/>
            <person name="Castelle C.J."/>
            <person name="Probst A.J."/>
            <person name="Thomas B.C."/>
            <person name="Singh A."/>
            <person name="Wilkins M.J."/>
            <person name="Karaoz U."/>
            <person name="Brodie E.L."/>
            <person name="Williams K.H."/>
            <person name="Hubbard S.S."/>
            <person name="Banfield J.F."/>
        </authorList>
    </citation>
    <scope>NUCLEOTIDE SEQUENCE [LARGE SCALE GENOMIC DNA]</scope>
</reference>
<feature type="binding site" evidence="7 8">
    <location>
        <position position="79"/>
    </location>
    <ligand>
        <name>S-adenosyl-L-methionine</name>
        <dbReference type="ChEBI" id="CHEBI:59789"/>
    </ligand>
</feature>
<evidence type="ECO:0000313" key="11">
    <source>
        <dbReference type="Proteomes" id="UP000178302"/>
    </source>
</evidence>
<keyword evidence="1 7" id="KW-0963">Cytoplasm</keyword>
<comment type="catalytic activity">
    <reaction evidence="7">
        <text>adenosine(1518)/adenosine(1519) in 16S rRNA + 4 S-adenosyl-L-methionine = N(6)-dimethyladenosine(1518)/N(6)-dimethyladenosine(1519) in 16S rRNA + 4 S-adenosyl-L-homocysteine + 4 H(+)</text>
        <dbReference type="Rhea" id="RHEA:19609"/>
        <dbReference type="Rhea" id="RHEA-COMP:10232"/>
        <dbReference type="Rhea" id="RHEA-COMP:10233"/>
        <dbReference type="ChEBI" id="CHEBI:15378"/>
        <dbReference type="ChEBI" id="CHEBI:57856"/>
        <dbReference type="ChEBI" id="CHEBI:59789"/>
        <dbReference type="ChEBI" id="CHEBI:74411"/>
        <dbReference type="ChEBI" id="CHEBI:74493"/>
        <dbReference type="EC" id="2.1.1.182"/>
    </reaction>
</comment>
<dbReference type="InterPro" id="IPR020596">
    <property type="entry name" value="rRNA_Ade_Mease_Trfase_CS"/>
</dbReference>
<dbReference type="PROSITE" id="PS01131">
    <property type="entry name" value="RRNA_A_DIMETH"/>
    <property type="match status" value="1"/>
</dbReference>
<dbReference type="PANTHER" id="PTHR11727">
    <property type="entry name" value="DIMETHYLADENOSINE TRANSFERASE"/>
    <property type="match status" value="1"/>
</dbReference>
<dbReference type="PANTHER" id="PTHR11727:SF7">
    <property type="entry name" value="DIMETHYLADENOSINE TRANSFERASE-RELATED"/>
    <property type="match status" value="1"/>
</dbReference>
<accession>A0A1G2LS30</accession>
<evidence type="ECO:0000256" key="5">
    <source>
        <dbReference type="ARBA" id="ARBA00022691"/>
    </source>
</evidence>
<keyword evidence="2 7" id="KW-0698">rRNA processing</keyword>
<gene>
    <name evidence="7" type="primary">rsmA</name>
    <name evidence="7" type="synonym">ksgA</name>
    <name evidence="10" type="ORF">A2909_00035</name>
</gene>
<evidence type="ECO:0000256" key="8">
    <source>
        <dbReference type="PROSITE-ProRule" id="PRU01026"/>
    </source>
</evidence>
<comment type="subcellular location">
    <subcellularLocation>
        <location evidence="7">Cytoplasm</location>
    </subcellularLocation>
</comment>
<dbReference type="GO" id="GO:0003723">
    <property type="term" value="F:RNA binding"/>
    <property type="evidence" value="ECO:0007669"/>
    <property type="project" value="UniProtKB-UniRule"/>
</dbReference>
<dbReference type="Pfam" id="PF00398">
    <property type="entry name" value="RrnaAD"/>
    <property type="match status" value="1"/>
</dbReference>
<feature type="binding site" evidence="7 8">
    <location>
        <position position="33"/>
    </location>
    <ligand>
        <name>S-adenosyl-L-methionine</name>
        <dbReference type="ChEBI" id="CHEBI:59789"/>
    </ligand>
</feature>
<dbReference type="GO" id="GO:0052908">
    <property type="term" value="F:16S rRNA (adenine(1518)-N(6)/adenine(1519)-N(6))-dimethyltransferase activity"/>
    <property type="evidence" value="ECO:0007669"/>
    <property type="project" value="UniProtKB-EC"/>
</dbReference>
<name>A0A1G2LS30_9BACT</name>
<dbReference type="GO" id="GO:0005737">
    <property type="term" value="C:cytoplasm"/>
    <property type="evidence" value="ECO:0007669"/>
    <property type="project" value="UniProtKB-SubCell"/>
</dbReference>
<keyword evidence="3 7" id="KW-0489">Methyltransferase</keyword>
<dbReference type="AlphaFoldDB" id="A0A1G2LS30"/>
<dbReference type="InterPro" id="IPR001737">
    <property type="entry name" value="KsgA/Erm"/>
</dbReference>
<dbReference type="InterPro" id="IPR011530">
    <property type="entry name" value="rRNA_adenine_dimethylase"/>
</dbReference>
<dbReference type="InterPro" id="IPR029063">
    <property type="entry name" value="SAM-dependent_MTases_sf"/>
</dbReference>
<dbReference type="SMART" id="SM00650">
    <property type="entry name" value="rADc"/>
    <property type="match status" value="1"/>
</dbReference>
<dbReference type="EMBL" id="MHQZ01000011">
    <property type="protein sequence ID" value="OHA14407.1"/>
    <property type="molecule type" value="Genomic_DNA"/>
</dbReference>
<evidence type="ECO:0000256" key="2">
    <source>
        <dbReference type="ARBA" id="ARBA00022552"/>
    </source>
</evidence>
<evidence type="ECO:0000256" key="3">
    <source>
        <dbReference type="ARBA" id="ARBA00022603"/>
    </source>
</evidence>
<dbReference type="Gene3D" id="1.10.8.100">
    <property type="entry name" value="Ribosomal RNA adenine dimethylase-like, domain 2"/>
    <property type="match status" value="1"/>
</dbReference>
<evidence type="ECO:0000313" key="10">
    <source>
        <dbReference type="EMBL" id="OHA14407.1"/>
    </source>
</evidence>
<protein>
    <recommendedName>
        <fullName evidence="7">Ribosomal RNA small subunit methyltransferase A</fullName>
        <ecNumber evidence="7">2.1.1.182</ecNumber>
    </recommendedName>
    <alternativeName>
        <fullName evidence="7">16S rRNA (adenine(1518)-N(6)/adenine(1519)-N(6))-dimethyltransferase</fullName>
    </alternativeName>
    <alternativeName>
        <fullName evidence="7">16S rRNA dimethyladenosine transferase</fullName>
    </alternativeName>
    <alternativeName>
        <fullName evidence="7">16S rRNA dimethylase</fullName>
    </alternativeName>
    <alternativeName>
        <fullName evidence="7">S-adenosylmethionine-6-N', N'-adenosyl(rRNA) dimethyltransferase</fullName>
    </alternativeName>
</protein>
<dbReference type="PROSITE" id="PS51689">
    <property type="entry name" value="SAM_RNA_A_N6_MT"/>
    <property type="match status" value="1"/>
</dbReference>
<evidence type="ECO:0000256" key="4">
    <source>
        <dbReference type="ARBA" id="ARBA00022679"/>
    </source>
</evidence>
<evidence type="ECO:0000259" key="9">
    <source>
        <dbReference type="SMART" id="SM00650"/>
    </source>
</evidence>
<dbReference type="InterPro" id="IPR020598">
    <property type="entry name" value="rRNA_Ade_methylase_Trfase_N"/>
</dbReference>
<sequence>MKSGKNFLKSKVVVKKIVEIADIKKNDVVLEVGPGKGALTEELLKYAKKVIAVEKDERLAEFLKKKFCGCKNLELMQGDILKVQSPKSKVQNYNSKFKTLRNLKKYKIVANIPYYITSRFIRNFLTAENQPVKAVLMVQKEVAERICAKPPKMNMLAISVQSYGEPEIAFKVARKYFSPQPKVDSTVIIIDNISRKFFAIPTSYVGIGRLEKEFFDLVKTGFSHKRKLLINNLAKIKTKKELEMAFKKCEIAPNARAQELNLKDWKYLTIKQSRIG</sequence>
<keyword evidence="4 7" id="KW-0808">Transferase</keyword>
<evidence type="ECO:0000256" key="7">
    <source>
        <dbReference type="HAMAP-Rule" id="MF_00607"/>
    </source>
</evidence>
<keyword evidence="6 7" id="KW-0694">RNA-binding</keyword>
<proteinExistence type="inferred from homology"/>
<comment type="similarity">
    <text evidence="7">Belongs to the class I-like SAM-binding methyltransferase superfamily. rRNA adenine N(6)-methyltransferase family. RsmA subfamily.</text>
</comment>
<dbReference type="NCBIfam" id="TIGR00755">
    <property type="entry name" value="ksgA"/>
    <property type="match status" value="1"/>
</dbReference>
<feature type="binding site" evidence="7 8">
    <location>
        <position position="111"/>
    </location>
    <ligand>
        <name>S-adenosyl-L-methionine</name>
        <dbReference type="ChEBI" id="CHEBI:59789"/>
    </ligand>
</feature>
<organism evidence="10 11">
    <name type="scientific">Candidatus Tagabacteria bacterium RIFCSPLOWO2_01_FULL_39_11</name>
    <dbReference type="NCBI Taxonomy" id="1802295"/>
    <lineage>
        <taxon>Bacteria</taxon>
        <taxon>Candidatus Tagaibacteriota</taxon>
    </lineage>
</organism>
<dbReference type="InterPro" id="IPR023165">
    <property type="entry name" value="rRNA_Ade_diMease-like_C"/>
</dbReference>
<dbReference type="SUPFAM" id="SSF53335">
    <property type="entry name" value="S-adenosyl-L-methionine-dependent methyltransferases"/>
    <property type="match status" value="1"/>
</dbReference>
<comment type="caution">
    <text evidence="10">The sequence shown here is derived from an EMBL/GenBank/DDBJ whole genome shotgun (WGS) entry which is preliminary data.</text>
</comment>
<dbReference type="EC" id="2.1.1.182" evidence="7"/>
<feature type="binding site" evidence="7 8">
    <location>
        <position position="8"/>
    </location>
    <ligand>
        <name>S-adenosyl-L-methionine</name>
        <dbReference type="ChEBI" id="CHEBI:59789"/>
    </ligand>
</feature>
<dbReference type="Gene3D" id="3.40.50.150">
    <property type="entry name" value="Vaccinia Virus protein VP39"/>
    <property type="match status" value="1"/>
</dbReference>
<keyword evidence="5 7" id="KW-0949">S-adenosyl-L-methionine</keyword>